<dbReference type="OrthoDB" id="9808136at2"/>
<reference evidence="7 8" key="1">
    <citation type="submission" date="2020-07" db="EMBL/GenBank/DDBJ databases">
        <title>Sequencing the genomes of 1000 actinobacteria strains.</title>
        <authorList>
            <person name="Klenk H.-P."/>
        </authorList>
    </citation>
    <scope>NUCLEOTIDE SEQUENCE [LARGE SCALE GENOMIC DNA]</scope>
    <source>
        <strain evidence="7 8">DSM 19970</strain>
    </source>
</reference>
<feature type="transmembrane region" description="Helical" evidence="6">
    <location>
        <begin position="205"/>
        <end position="225"/>
    </location>
</feature>
<keyword evidence="2" id="KW-1003">Cell membrane</keyword>
<dbReference type="AlphaFoldDB" id="A0A7Y9ZCJ9"/>
<evidence type="ECO:0000256" key="2">
    <source>
        <dbReference type="ARBA" id="ARBA00022475"/>
    </source>
</evidence>
<comment type="caution">
    <text evidence="7">The sequence shown here is derived from an EMBL/GenBank/DDBJ whole genome shotgun (WGS) entry which is preliminary data.</text>
</comment>
<feature type="transmembrane region" description="Helical" evidence="6">
    <location>
        <begin position="117"/>
        <end position="137"/>
    </location>
</feature>
<accession>A0A7Y9ZCJ9</accession>
<dbReference type="PANTHER" id="PTHR32196">
    <property type="entry name" value="ABC TRANSPORTER PERMEASE PROTEIN YPHD-RELATED-RELATED"/>
    <property type="match status" value="1"/>
</dbReference>
<keyword evidence="4 6" id="KW-1133">Transmembrane helix</keyword>
<feature type="transmembrane region" description="Helical" evidence="6">
    <location>
        <begin position="43"/>
        <end position="60"/>
    </location>
</feature>
<name>A0A7Y9ZCJ9_9MICO</name>
<dbReference type="GO" id="GO:0005886">
    <property type="term" value="C:plasma membrane"/>
    <property type="evidence" value="ECO:0007669"/>
    <property type="project" value="UniProtKB-SubCell"/>
</dbReference>
<dbReference type="InterPro" id="IPR001851">
    <property type="entry name" value="ABC_transp_permease"/>
</dbReference>
<evidence type="ECO:0000313" key="7">
    <source>
        <dbReference type="EMBL" id="NYI42904.1"/>
    </source>
</evidence>
<organism evidence="7 8">
    <name type="scientific">Demequina lutea</name>
    <dbReference type="NCBI Taxonomy" id="431489"/>
    <lineage>
        <taxon>Bacteria</taxon>
        <taxon>Bacillati</taxon>
        <taxon>Actinomycetota</taxon>
        <taxon>Actinomycetes</taxon>
        <taxon>Micrococcales</taxon>
        <taxon>Demequinaceae</taxon>
        <taxon>Demequina</taxon>
    </lineage>
</organism>
<dbReference type="CDD" id="cd06579">
    <property type="entry name" value="TM_PBP1_transp_AraH_like"/>
    <property type="match status" value="1"/>
</dbReference>
<dbReference type="GO" id="GO:0022857">
    <property type="term" value="F:transmembrane transporter activity"/>
    <property type="evidence" value="ECO:0007669"/>
    <property type="project" value="InterPro"/>
</dbReference>
<keyword evidence="8" id="KW-1185">Reference proteome</keyword>
<evidence type="ECO:0000256" key="6">
    <source>
        <dbReference type="SAM" id="Phobius"/>
    </source>
</evidence>
<evidence type="ECO:0000256" key="3">
    <source>
        <dbReference type="ARBA" id="ARBA00022692"/>
    </source>
</evidence>
<evidence type="ECO:0000256" key="4">
    <source>
        <dbReference type="ARBA" id="ARBA00022989"/>
    </source>
</evidence>
<dbReference type="Proteomes" id="UP000547973">
    <property type="component" value="Unassembled WGS sequence"/>
</dbReference>
<gene>
    <name evidence="7" type="ORF">BKA03_003078</name>
</gene>
<protein>
    <submittedName>
        <fullName evidence="7">Ribose/xylose/arabinose/galactoside ABC-type transport system permease subunit</fullName>
    </submittedName>
</protein>
<dbReference type="RefSeq" id="WP_062075514.1">
    <property type="nucleotide sequence ID" value="NZ_BBRC01000010.1"/>
</dbReference>
<proteinExistence type="predicted"/>
<keyword evidence="5 6" id="KW-0472">Membrane</keyword>
<evidence type="ECO:0000313" key="8">
    <source>
        <dbReference type="Proteomes" id="UP000547973"/>
    </source>
</evidence>
<feature type="transmembrane region" description="Helical" evidence="6">
    <location>
        <begin position="286"/>
        <end position="305"/>
    </location>
</feature>
<evidence type="ECO:0000256" key="5">
    <source>
        <dbReference type="ARBA" id="ARBA00023136"/>
    </source>
</evidence>
<feature type="transmembrane region" description="Helical" evidence="6">
    <location>
        <begin position="157"/>
        <end position="176"/>
    </location>
</feature>
<keyword evidence="3 6" id="KW-0812">Transmembrane</keyword>
<sequence length="312" mass="31519">MTSGLRWVSRHALLLIFLVVVAALSMASATFRSVPNLVNIVEQQSIIGIVACGMLLMILLGGFDLSVGAVGAATSVIAAWAMSTSGIVPGVFAALGLGAVIGLCNGLLIAKVGINPFVATLGMQSLVTGLLFVGTSAKPVYGVPDEFTVVGLGRLGPVPVAAIVYGVVVMATWAMLHFTTLGHRIYAVGGSAEASRFAGIRVDRVTITTYTLGAIGAAIGGLVLLGQTSIGQPSGAQTWPLAAIAAVAIAGVPLTGGSGGIGNVVIGTLLLGVVSNALNLFGISPYWQPAFTGAVIIVAVGIDMAQRRRRTS</sequence>
<dbReference type="EMBL" id="JACBZO010000002">
    <property type="protein sequence ID" value="NYI42904.1"/>
    <property type="molecule type" value="Genomic_DNA"/>
</dbReference>
<dbReference type="Pfam" id="PF02653">
    <property type="entry name" value="BPD_transp_2"/>
    <property type="match status" value="1"/>
</dbReference>
<evidence type="ECO:0000256" key="1">
    <source>
        <dbReference type="ARBA" id="ARBA00004651"/>
    </source>
</evidence>
<feature type="transmembrane region" description="Helical" evidence="6">
    <location>
        <begin position="237"/>
        <end position="254"/>
    </location>
</feature>
<comment type="subcellular location">
    <subcellularLocation>
        <location evidence="1">Cell membrane</location>
        <topology evidence="1">Multi-pass membrane protein</topology>
    </subcellularLocation>
</comment>